<dbReference type="EMBL" id="GGEC01077709">
    <property type="protein sequence ID" value="MBX58193.1"/>
    <property type="molecule type" value="Transcribed_RNA"/>
</dbReference>
<feature type="signal peptide" evidence="1">
    <location>
        <begin position="1"/>
        <end position="15"/>
    </location>
</feature>
<sequence>MFVLLLLKSLSKANSLSCNFHYLYKCCYFMFSNLDYYLNFLVTG</sequence>
<keyword evidence="1" id="KW-0732">Signal</keyword>
<evidence type="ECO:0000313" key="2">
    <source>
        <dbReference type="EMBL" id="MBX58193.1"/>
    </source>
</evidence>
<organism evidence="2">
    <name type="scientific">Rhizophora mucronata</name>
    <name type="common">Asiatic mangrove</name>
    <dbReference type="NCBI Taxonomy" id="61149"/>
    <lineage>
        <taxon>Eukaryota</taxon>
        <taxon>Viridiplantae</taxon>
        <taxon>Streptophyta</taxon>
        <taxon>Embryophyta</taxon>
        <taxon>Tracheophyta</taxon>
        <taxon>Spermatophyta</taxon>
        <taxon>Magnoliopsida</taxon>
        <taxon>eudicotyledons</taxon>
        <taxon>Gunneridae</taxon>
        <taxon>Pentapetalae</taxon>
        <taxon>rosids</taxon>
        <taxon>fabids</taxon>
        <taxon>Malpighiales</taxon>
        <taxon>Rhizophoraceae</taxon>
        <taxon>Rhizophora</taxon>
    </lineage>
</organism>
<evidence type="ECO:0000256" key="1">
    <source>
        <dbReference type="SAM" id="SignalP"/>
    </source>
</evidence>
<proteinExistence type="predicted"/>
<dbReference type="AlphaFoldDB" id="A0A2P2PU53"/>
<protein>
    <submittedName>
        <fullName evidence="2">Uncharacterized protein</fullName>
    </submittedName>
</protein>
<accession>A0A2P2PU53</accession>
<feature type="chain" id="PRO_5015134971" evidence="1">
    <location>
        <begin position="16"/>
        <end position="44"/>
    </location>
</feature>
<name>A0A2P2PU53_RHIMU</name>
<reference evidence="2" key="1">
    <citation type="submission" date="2018-02" db="EMBL/GenBank/DDBJ databases">
        <title>Rhizophora mucronata_Transcriptome.</title>
        <authorList>
            <person name="Meera S.P."/>
            <person name="Sreeshan A."/>
            <person name="Augustine A."/>
        </authorList>
    </citation>
    <scope>NUCLEOTIDE SEQUENCE</scope>
    <source>
        <tissue evidence="2">Leaf</tissue>
    </source>
</reference>